<evidence type="ECO:0000313" key="7">
    <source>
        <dbReference type="Proteomes" id="UP000005546"/>
    </source>
</evidence>
<protein>
    <submittedName>
        <fullName evidence="6">Transporter, major facilitator family protein</fullName>
    </submittedName>
</protein>
<dbReference type="PROSITE" id="PS50850">
    <property type="entry name" value="MFS"/>
    <property type="match status" value="1"/>
</dbReference>
<feature type="domain" description="Major facilitator superfamily (MFS) profile" evidence="5">
    <location>
        <begin position="31"/>
        <end position="410"/>
    </location>
</feature>
<evidence type="ECO:0000256" key="3">
    <source>
        <dbReference type="ARBA" id="ARBA00023136"/>
    </source>
</evidence>
<dbReference type="CDD" id="cd17324">
    <property type="entry name" value="MFS_NepI_like"/>
    <property type="match status" value="1"/>
</dbReference>
<feature type="transmembrane region" description="Helical" evidence="4">
    <location>
        <begin position="157"/>
        <end position="176"/>
    </location>
</feature>
<dbReference type="GO" id="GO:0022857">
    <property type="term" value="F:transmembrane transporter activity"/>
    <property type="evidence" value="ECO:0007669"/>
    <property type="project" value="InterPro"/>
</dbReference>
<sequence length="410" mass="44644">MDECPVGLWGKTIKKKKKPMKFELKENAGLPAHILWTLAIVAGISVANLYYNQPLLNLMRADLGISDFQANLIAMITQVGYALGLLFIVPLGDLYRRKRIILINFILLVFALLAMAVAESIYTVWTASLVTGICSMIPQIFVPIASQYSRPEHKGRNVGVVISGLLTGILASRVISGWVGELLGWREMYFIAAGLMCICAFVVLKVLPDIRPTFEGRYSTLMKSLFHLLRDYPALRIYSIRSGLAFGSFLAMWSCLAFKMGSAPFYADSDVIGGLGLCGIAGALTASFVGKYVKRVGIRNFNFIGCSLILSAWASLYWGGNSYVGIIAGVLLIDIGMQCIQLSNQASIFELCPSASNRVNTIFMTTYFVGGSMGTFLAGSFWHIGGWAGVTAVGVLLTLCSLSITLRSKK</sequence>
<evidence type="ECO:0000256" key="1">
    <source>
        <dbReference type="ARBA" id="ARBA00022692"/>
    </source>
</evidence>
<feature type="transmembrane region" description="Helical" evidence="4">
    <location>
        <begin position="101"/>
        <end position="118"/>
    </location>
</feature>
<dbReference type="SUPFAM" id="SSF103473">
    <property type="entry name" value="MFS general substrate transporter"/>
    <property type="match status" value="1"/>
</dbReference>
<feature type="transmembrane region" description="Helical" evidence="4">
    <location>
        <begin position="271"/>
        <end position="289"/>
    </location>
</feature>
<dbReference type="EMBL" id="AFBR01000056">
    <property type="protein sequence ID" value="EGG53226.1"/>
    <property type="molecule type" value="Genomic_DNA"/>
</dbReference>
<feature type="transmembrane region" description="Helical" evidence="4">
    <location>
        <begin position="124"/>
        <end position="145"/>
    </location>
</feature>
<dbReference type="InterPro" id="IPR011701">
    <property type="entry name" value="MFS"/>
</dbReference>
<dbReference type="AlphaFoldDB" id="F3QUX6"/>
<reference evidence="6 7" key="1">
    <citation type="submission" date="2011-02" db="EMBL/GenBank/DDBJ databases">
        <authorList>
            <person name="Weinstock G."/>
            <person name="Sodergren E."/>
            <person name="Clifton S."/>
            <person name="Fulton L."/>
            <person name="Fulton B."/>
            <person name="Courtney L."/>
            <person name="Fronick C."/>
            <person name="Harrison M."/>
            <person name="Strong C."/>
            <person name="Farmer C."/>
            <person name="Delahaunty K."/>
            <person name="Markovic C."/>
            <person name="Hall O."/>
            <person name="Minx P."/>
            <person name="Tomlinson C."/>
            <person name="Mitreva M."/>
            <person name="Hou S."/>
            <person name="Chen J."/>
            <person name="Wollam A."/>
            <person name="Pepin K.H."/>
            <person name="Johnson M."/>
            <person name="Bhonagiri V."/>
            <person name="Zhang X."/>
            <person name="Suruliraj S."/>
            <person name="Warren W."/>
            <person name="Chinwalla A."/>
            <person name="Mardis E.R."/>
            <person name="Wilson R.K."/>
        </authorList>
    </citation>
    <scope>NUCLEOTIDE SEQUENCE [LARGE SCALE GENOMIC DNA]</scope>
    <source>
        <strain evidence="6 7">YIT 11841</strain>
    </source>
</reference>
<dbReference type="Pfam" id="PF07690">
    <property type="entry name" value="MFS_1"/>
    <property type="match status" value="1"/>
</dbReference>
<feature type="transmembrane region" description="Helical" evidence="4">
    <location>
        <begin position="28"/>
        <end position="50"/>
    </location>
</feature>
<proteinExistence type="predicted"/>
<feature type="transmembrane region" description="Helical" evidence="4">
    <location>
        <begin position="301"/>
        <end position="318"/>
    </location>
</feature>
<keyword evidence="1 4" id="KW-0812">Transmembrane</keyword>
<dbReference type="HOGENOM" id="CLU_001265_23_0_10"/>
<comment type="caution">
    <text evidence="6">The sequence shown here is derived from an EMBL/GenBank/DDBJ whole genome shotgun (WGS) entry which is preliminary data.</text>
</comment>
<feature type="transmembrane region" description="Helical" evidence="4">
    <location>
        <begin position="324"/>
        <end position="342"/>
    </location>
</feature>
<feature type="transmembrane region" description="Helical" evidence="4">
    <location>
        <begin position="362"/>
        <end position="381"/>
    </location>
</feature>
<feature type="transmembrane region" description="Helical" evidence="4">
    <location>
        <begin position="188"/>
        <end position="207"/>
    </location>
</feature>
<dbReference type="eggNOG" id="COG2814">
    <property type="taxonomic scope" value="Bacteria"/>
</dbReference>
<dbReference type="Gene3D" id="1.20.1250.20">
    <property type="entry name" value="MFS general substrate transporter like domains"/>
    <property type="match status" value="1"/>
</dbReference>
<dbReference type="InterPro" id="IPR020846">
    <property type="entry name" value="MFS_dom"/>
</dbReference>
<feature type="transmembrane region" description="Helical" evidence="4">
    <location>
        <begin position="70"/>
        <end position="89"/>
    </location>
</feature>
<dbReference type="PANTHER" id="PTHR42910">
    <property type="entry name" value="TRANSPORTER SCO4007-RELATED"/>
    <property type="match status" value="1"/>
</dbReference>
<evidence type="ECO:0000256" key="2">
    <source>
        <dbReference type="ARBA" id="ARBA00022989"/>
    </source>
</evidence>
<evidence type="ECO:0000256" key="4">
    <source>
        <dbReference type="SAM" id="Phobius"/>
    </source>
</evidence>
<keyword evidence="7" id="KW-1185">Reference proteome</keyword>
<dbReference type="PANTHER" id="PTHR42910:SF1">
    <property type="entry name" value="MAJOR FACILITATOR SUPERFAMILY (MFS) PROFILE DOMAIN-CONTAINING PROTEIN"/>
    <property type="match status" value="1"/>
</dbReference>
<gene>
    <name evidence="6" type="ORF">HMPREF9442_02000</name>
</gene>
<evidence type="ECO:0000313" key="6">
    <source>
        <dbReference type="EMBL" id="EGG53226.1"/>
    </source>
</evidence>
<keyword evidence="2 4" id="KW-1133">Transmembrane helix</keyword>
<feature type="transmembrane region" description="Helical" evidence="4">
    <location>
        <begin position="238"/>
        <end position="259"/>
    </location>
</feature>
<organism evidence="6 7">
    <name type="scientific">Paraprevotella xylaniphila YIT 11841</name>
    <dbReference type="NCBI Taxonomy" id="762982"/>
    <lineage>
        <taxon>Bacteria</taxon>
        <taxon>Pseudomonadati</taxon>
        <taxon>Bacteroidota</taxon>
        <taxon>Bacteroidia</taxon>
        <taxon>Bacteroidales</taxon>
        <taxon>Prevotellaceae</taxon>
        <taxon>Paraprevotella</taxon>
    </lineage>
</organism>
<evidence type="ECO:0000259" key="5">
    <source>
        <dbReference type="PROSITE" id="PS50850"/>
    </source>
</evidence>
<dbReference type="Proteomes" id="UP000005546">
    <property type="component" value="Unassembled WGS sequence"/>
</dbReference>
<keyword evidence="3 4" id="KW-0472">Membrane</keyword>
<accession>F3QUX6</accession>
<name>F3QUX6_9BACT</name>
<feature type="transmembrane region" description="Helical" evidence="4">
    <location>
        <begin position="387"/>
        <end position="406"/>
    </location>
</feature>
<dbReference type="InterPro" id="IPR036259">
    <property type="entry name" value="MFS_trans_sf"/>
</dbReference>
<dbReference type="STRING" id="762982.HMPREF9442_02000"/>